<dbReference type="EMBL" id="MEXM01000036">
    <property type="protein sequence ID" value="OGD00547.1"/>
    <property type="molecule type" value="Genomic_DNA"/>
</dbReference>
<dbReference type="Proteomes" id="UP000176822">
    <property type="component" value="Unassembled WGS sequence"/>
</dbReference>
<dbReference type="GO" id="GO:0033744">
    <property type="term" value="F:L-methionine:thioredoxin-disulfide S-oxidoreductase activity"/>
    <property type="evidence" value="ECO:0007669"/>
    <property type="project" value="RHEA"/>
</dbReference>
<dbReference type="Pfam" id="PF01625">
    <property type="entry name" value="PMSR"/>
    <property type="match status" value="1"/>
</dbReference>
<organism evidence="6 7">
    <name type="scientific">Candidatus Amesbacteria bacterium RIFCSPLOWO2_01_FULL_47_33</name>
    <dbReference type="NCBI Taxonomy" id="1797258"/>
    <lineage>
        <taxon>Bacteria</taxon>
        <taxon>Candidatus Amesiibacteriota</taxon>
    </lineage>
</organism>
<evidence type="ECO:0000313" key="7">
    <source>
        <dbReference type="Proteomes" id="UP000176822"/>
    </source>
</evidence>
<dbReference type="SUPFAM" id="SSF55068">
    <property type="entry name" value="Peptide methionine sulfoxide reductase"/>
    <property type="match status" value="1"/>
</dbReference>
<comment type="caution">
    <text evidence="6">The sequence shown here is derived from an EMBL/GenBank/DDBJ whole genome shotgun (WGS) entry which is preliminary data.</text>
</comment>
<evidence type="ECO:0000256" key="3">
    <source>
        <dbReference type="ARBA" id="ARBA00048782"/>
    </source>
</evidence>
<dbReference type="PANTHER" id="PTHR43774">
    <property type="entry name" value="PEPTIDE METHIONINE SULFOXIDE REDUCTASE"/>
    <property type="match status" value="1"/>
</dbReference>
<proteinExistence type="inferred from homology"/>
<evidence type="ECO:0000313" key="6">
    <source>
        <dbReference type="EMBL" id="OGD00547.1"/>
    </source>
</evidence>
<evidence type="ECO:0000259" key="5">
    <source>
        <dbReference type="Pfam" id="PF01625"/>
    </source>
</evidence>
<comment type="function">
    <text evidence="4">Has an important function as a repair enzyme for proteins that have been inactivated by oxidation. Catalyzes the reversible oxidation-reduction of methionine sulfoxide in proteins to methionine.</text>
</comment>
<dbReference type="HAMAP" id="MF_01401">
    <property type="entry name" value="MsrA"/>
    <property type="match status" value="1"/>
</dbReference>
<dbReference type="Gene3D" id="3.30.1060.10">
    <property type="entry name" value="Peptide methionine sulphoxide reductase MsrA"/>
    <property type="match status" value="1"/>
</dbReference>
<dbReference type="InterPro" id="IPR036509">
    <property type="entry name" value="Met_Sox_Rdtase_MsrA_sf"/>
</dbReference>
<accession>A0A1F4Z3C5</accession>
<protein>
    <recommendedName>
        <fullName evidence="4">Peptide methionine sulfoxide reductase MsrA</fullName>
        <shortName evidence="4">Protein-methionine-S-oxide reductase</shortName>
        <ecNumber evidence="4">1.8.4.11</ecNumber>
    </recommendedName>
    <alternativeName>
        <fullName evidence="4">Peptide-methionine (S)-S-oxide reductase</fullName>
        <shortName evidence="4">Peptide Met(O) reductase</shortName>
    </alternativeName>
</protein>
<dbReference type="NCBIfam" id="TIGR00401">
    <property type="entry name" value="msrA"/>
    <property type="match status" value="1"/>
</dbReference>
<keyword evidence="1 4" id="KW-0560">Oxidoreductase</keyword>
<comment type="similarity">
    <text evidence="4">Belongs to the MsrA Met sulfoxide reductase family.</text>
</comment>
<evidence type="ECO:0000256" key="4">
    <source>
        <dbReference type="HAMAP-Rule" id="MF_01401"/>
    </source>
</evidence>
<comment type="catalytic activity">
    <reaction evidence="2 4">
        <text>L-methionyl-[protein] + [thioredoxin]-disulfide + H2O = L-methionyl-(S)-S-oxide-[protein] + [thioredoxin]-dithiol</text>
        <dbReference type="Rhea" id="RHEA:14217"/>
        <dbReference type="Rhea" id="RHEA-COMP:10698"/>
        <dbReference type="Rhea" id="RHEA-COMP:10700"/>
        <dbReference type="Rhea" id="RHEA-COMP:12313"/>
        <dbReference type="Rhea" id="RHEA-COMP:12315"/>
        <dbReference type="ChEBI" id="CHEBI:15377"/>
        <dbReference type="ChEBI" id="CHEBI:16044"/>
        <dbReference type="ChEBI" id="CHEBI:29950"/>
        <dbReference type="ChEBI" id="CHEBI:44120"/>
        <dbReference type="ChEBI" id="CHEBI:50058"/>
        <dbReference type="EC" id="1.8.4.11"/>
    </reaction>
</comment>
<gene>
    <name evidence="4" type="primary">msrA</name>
    <name evidence="6" type="ORF">A2972_01580</name>
</gene>
<comment type="catalytic activity">
    <reaction evidence="3 4">
        <text>[thioredoxin]-disulfide + L-methionine + H2O = L-methionine (S)-S-oxide + [thioredoxin]-dithiol</text>
        <dbReference type="Rhea" id="RHEA:19993"/>
        <dbReference type="Rhea" id="RHEA-COMP:10698"/>
        <dbReference type="Rhea" id="RHEA-COMP:10700"/>
        <dbReference type="ChEBI" id="CHEBI:15377"/>
        <dbReference type="ChEBI" id="CHEBI:29950"/>
        <dbReference type="ChEBI" id="CHEBI:50058"/>
        <dbReference type="ChEBI" id="CHEBI:57844"/>
        <dbReference type="ChEBI" id="CHEBI:58772"/>
        <dbReference type="EC" id="1.8.4.11"/>
    </reaction>
</comment>
<dbReference type="PANTHER" id="PTHR43774:SF1">
    <property type="entry name" value="PEPTIDE METHIONINE SULFOXIDE REDUCTASE MSRA 2"/>
    <property type="match status" value="1"/>
</dbReference>
<name>A0A1F4Z3C5_9BACT</name>
<evidence type="ECO:0000256" key="1">
    <source>
        <dbReference type="ARBA" id="ARBA00023002"/>
    </source>
</evidence>
<dbReference type="GO" id="GO:0008113">
    <property type="term" value="F:peptide-methionine (S)-S-oxide reductase activity"/>
    <property type="evidence" value="ECO:0007669"/>
    <property type="project" value="UniProtKB-UniRule"/>
</dbReference>
<evidence type="ECO:0000256" key="2">
    <source>
        <dbReference type="ARBA" id="ARBA00047806"/>
    </source>
</evidence>
<feature type="domain" description="Peptide methionine sulphoxide reductase MsrA" evidence="5">
    <location>
        <begin position="4"/>
        <end position="156"/>
    </location>
</feature>
<dbReference type="AlphaFoldDB" id="A0A1F4Z3C5"/>
<feature type="active site" evidence="4">
    <location>
        <position position="11"/>
    </location>
</feature>
<reference evidence="6 7" key="1">
    <citation type="journal article" date="2016" name="Nat. Commun.">
        <title>Thousands of microbial genomes shed light on interconnected biogeochemical processes in an aquifer system.</title>
        <authorList>
            <person name="Anantharaman K."/>
            <person name="Brown C.T."/>
            <person name="Hug L.A."/>
            <person name="Sharon I."/>
            <person name="Castelle C.J."/>
            <person name="Probst A.J."/>
            <person name="Thomas B.C."/>
            <person name="Singh A."/>
            <person name="Wilkins M.J."/>
            <person name="Karaoz U."/>
            <person name="Brodie E.L."/>
            <person name="Williams K.H."/>
            <person name="Hubbard S.S."/>
            <person name="Banfield J.F."/>
        </authorList>
    </citation>
    <scope>NUCLEOTIDE SEQUENCE [LARGE SCALE GENOMIC DNA]</scope>
</reference>
<dbReference type="InterPro" id="IPR002569">
    <property type="entry name" value="Met_Sox_Rdtase_MsrA_dom"/>
</dbReference>
<sequence length="181" mass="20824">MTEKATLAGGCFWCTEAIFRRIKGVLSVTPGYSGGTTENPTYEQVSSGESWHAEAIQIEFDPEKISFEKLLEIFFHTHDPTALNRQGADTGPQYRSAVFYHNEAQKKQTEKMIKNLNQTDVFGQKIVTEVTPFINFFPAEESQLEYYEKNRNAPYCRVVIDPKIRKLLAEYREDLKPEMVK</sequence>
<dbReference type="EC" id="1.8.4.11" evidence="4"/>